<evidence type="ECO:0000313" key="5">
    <source>
        <dbReference type="EMBL" id="RSM04278.1"/>
    </source>
</evidence>
<dbReference type="GO" id="GO:0005778">
    <property type="term" value="C:peroxisomal membrane"/>
    <property type="evidence" value="ECO:0007669"/>
    <property type="project" value="UniProtKB-SubCell"/>
</dbReference>
<dbReference type="GO" id="GO:0016559">
    <property type="term" value="P:peroxisome fission"/>
    <property type="evidence" value="ECO:0007669"/>
    <property type="project" value="InterPro"/>
</dbReference>
<proteinExistence type="predicted"/>
<evidence type="ECO:0000256" key="1">
    <source>
        <dbReference type="ARBA" id="ARBA00022593"/>
    </source>
</evidence>
<keyword evidence="2" id="KW-0472">Membrane</keyword>
<dbReference type="PANTHER" id="PTHR12652:SF50">
    <property type="entry name" value="PEROXIN 11"/>
    <property type="match status" value="1"/>
</dbReference>
<accession>A0A428TQF6</accession>
<organism evidence="5 6">
    <name type="scientific">Fusarium oligoseptatum</name>
    <dbReference type="NCBI Taxonomy" id="2604345"/>
    <lineage>
        <taxon>Eukaryota</taxon>
        <taxon>Fungi</taxon>
        <taxon>Dikarya</taxon>
        <taxon>Ascomycota</taxon>
        <taxon>Pezizomycotina</taxon>
        <taxon>Sordariomycetes</taxon>
        <taxon>Hypocreomycetidae</taxon>
        <taxon>Hypocreales</taxon>
        <taxon>Nectriaceae</taxon>
        <taxon>Fusarium</taxon>
        <taxon>Fusarium solani species complex</taxon>
    </lineage>
</organism>
<dbReference type="PANTHER" id="PTHR12652">
    <property type="entry name" value="PEROXISOMAL BIOGENESIS FACTOR 11"/>
    <property type="match status" value="1"/>
</dbReference>
<evidence type="ECO:0000256" key="4">
    <source>
        <dbReference type="ARBA" id="ARBA00046271"/>
    </source>
</evidence>
<dbReference type="Proteomes" id="UP000287144">
    <property type="component" value="Unassembled WGS sequence"/>
</dbReference>
<dbReference type="STRING" id="1325735.A0A428TQF6"/>
<sequence length="127" mass="13739">MANDTLSLLGCLSAPAGRDKTVRLLRHLAHFYSWYLVRSNGSPSSTAACSLAQKHTAISLKVLRFGSFVFPLKAAVDTVYDAKGLTPVLPYATVGKHLGIAGYLALDMATLLDMTDIRKWDKAATIQ</sequence>
<keyword evidence="6" id="KW-1185">Reference proteome</keyword>
<evidence type="ECO:0000256" key="3">
    <source>
        <dbReference type="ARBA" id="ARBA00023140"/>
    </source>
</evidence>
<dbReference type="EMBL" id="NKCK01000060">
    <property type="protein sequence ID" value="RSM04278.1"/>
    <property type="molecule type" value="Genomic_DNA"/>
</dbReference>
<keyword evidence="1" id="KW-0962">Peroxisome biogenesis</keyword>
<evidence type="ECO:0000256" key="2">
    <source>
        <dbReference type="ARBA" id="ARBA00023136"/>
    </source>
</evidence>
<comment type="caution">
    <text evidence="5">The sequence shown here is derived from an EMBL/GenBank/DDBJ whole genome shotgun (WGS) entry which is preliminary data.</text>
</comment>
<dbReference type="Pfam" id="PF05648">
    <property type="entry name" value="PEX11"/>
    <property type="match status" value="1"/>
</dbReference>
<comment type="subcellular location">
    <subcellularLocation>
        <location evidence="4">Peroxisome membrane</location>
    </subcellularLocation>
</comment>
<reference evidence="5 6" key="1">
    <citation type="submission" date="2017-06" db="EMBL/GenBank/DDBJ databases">
        <title>Comparative genomic analysis of Ambrosia Fusariam Clade fungi.</title>
        <authorList>
            <person name="Stajich J.E."/>
            <person name="Carrillo J."/>
            <person name="Kijimoto T."/>
            <person name="Eskalen A."/>
            <person name="O'Donnell K."/>
            <person name="Kasson M."/>
        </authorList>
    </citation>
    <scope>NUCLEOTIDE SEQUENCE [LARGE SCALE GENOMIC DNA]</scope>
    <source>
        <strain evidence="5 6">NRRL62579</strain>
    </source>
</reference>
<dbReference type="AlphaFoldDB" id="A0A428TQF6"/>
<evidence type="ECO:0000313" key="6">
    <source>
        <dbReference type="Proteomes" id="UP000287144"/>
    </source>
</evidence>
<protein>
    <submittedName>
        <fullName evidence="5">Uncharacterized protein</fullName>
    </submittedName>
</protein>
<dbReference type="InterPro" id="IPR008733">
    <property type="entry name" value="PEX11"/>
</dbReference>
<gene>
    <name evidence="5" type="ORF">CEP52_006921</name>
</gene>
<keyword evidence="3" id="KW-0576">Peroxisome</keyword>
<name>A0A428TQF6_9HYPO</name>